<dbReference type="PRINTS" id="PR00313">
    <property type="entry name" value="CABNDNGRPT"/>
</dbReference>
<comment type="cofactor">
    <cofactor evidence="1">
        <name>Ca(2+)</name>
        <dbReference type="ChEBI" id="CHEBI:29108"/>
    </cofactor>
</comment>
<comment type="caution">
    <text evidence="7">The sequence shown here is derived from an EMBL/GenBank/DDBJ whole genome shotgun (WGS) entry which is preliminary data.</text>
</comment>
<dbReference type="EMBL" id="MOAY01000037">
    <property type="protein sequence ID" value="ROM50609.1"/>
    <property type="molecule type" value="Genomic_DNA"/>
</dbReference>
<evidence type="ECO:0000256" key="4">
    <source>
        <dbReference type="ARBA" id="ARBA00022737"/>
    </source>
</evidence>
<keyword evidence="5" id="KW-0106">Calcium</keyword>
<dbReference type="SUPFAM" id="SSF51120">
    <property type="entry name" value="beta-Roll"/>
    <property type="match status" value="1"/>
</dbReference>
<dbReference type="GO" id="GO:0005509">
    <property type="term" value="F:calcium ion binding"/>
    <property type="evidence" value="ECO:0007669"/>
    <property type="project" value="InterPro"/>
</dbReference>
<dbReference type="InterPro" id="IPR011049">
    <property type="entry name" value="Serralysin-like_metalloprot_C"/>
</dbReference>
<dbReference type="Gene3D" id="2.150.10.10">
    <property type="entry name" value="Serralysin-like metalloprotease, C-terminal"/>
    <property type="match status" value="1"/>
</dbReference>
<reference evidence="7 8" key="1">
    <citation type="submission" date="2016-10" db="EMBL/GenBank/DDBJ databases">
        <title>Comparative genome analysis of multiple Pseudomonas spp. focuses on biocontrol and plant growth promoting traits.</title>
        <authorList>
            <person name="Tao X.-Y."/>
            <person name="Taylor C.G."/>
        </authorList>
    </citation>
    <scope>NUCLEOTIDE SEQUENCE [LARGE SCALE GENOMIC DNA]</scope>
    <source>
        <strain evidence="7 8">29G9</strain>
    </source>
</reference>
<dbReference type="Pfam" id="PF08548">
    <property type="entry name" value="Peptidase_M10_C"/>
    <property type="match status" value="1"/>
</dbReference>
<dbReference type="InterPro" id="IPR001343">
    <property type="entry name" value="Hemolysn_Ca-bd"/>
</dbReference>
<evidence type="ECO:0000256" key="1">
    <source>
        <dbReference type="ARBA" id="ARBA00001913"/>
    </source>
</evidence>
<keyword evidence="3" id="KW-0964">Secreted</keyword>
<proteinExistence type="predicted"/>
<dbReference type="InterPro" id="IPR013858">
    <property type="entry name" value="Peptidase_M10B_C"/>
</dbReference>
<comment type="subcellular location">
    <subcellularLocation>
        <location evidence="2">Secreted</location>
    </subcellularLocation>
</comment>
<organism evidence="7 8">
    <name type="scientific">Pseudomonas poae</name>
    <dbReference type="NCBI Taxonomy" id="200451"/>
    <lineage>
        <taxon>Bacteria</taxon>
        <taxon>Pseudomonadati</taxon>
        <taxon>Pseudomonadota</taxon>
        <taxon>Gammaproteobacteria</taxon>
        <taxon>Pseudomonadales</taxon>
        <taxon>Pseudomonadaceae</taxon>
        <taxon>Pseudomonas</taxon>
    </lineage>
</organism>
<dbReference type="GO" id="GO:0005615">
    <property type="term" value="C:extracellular space"/>
    <property type="evidence" value="ECO:0007669"/>
    <property type="project" value="InterPro"/>
</dbReference>
<evidence type="ECO:0000256" key="5">
    <source>
        <dbReference type="ARBA" id="ARBA00022837"/>
    </source>
</evidence>
<evidence type="ECO:0000256" key="3">
    <source>
        <dbReference type="ARBA" id="ARBA00022525"/>
    </source>
</evidence>
<sequence length="146" mass="15378">MANNVYISRNSKIENAVGGSGNDRIIGNASDNVLVGGEGADTLSGGGGSNVFKYNAAADSSYSNADLLTDFKSGWDKIDLCDMANAAGVRLNLVHSFTGRPGDTVIKYNANSGRYFLAVDMSGDRRSDFLIKSTRPFGPEDVIGLS</sequence>
<dbReference type="Pfam" id="PF00353">
    <property type="entry name" value="HemolysinCabind"/>
    <property type="match status" value="1"/>
</dbReference>
<evidence type="ECO:0000313" key="7">
    <source>
        <dbReference type="EMBL" id="ROM50609.1"/>
    </source>
</evidence>
<keyword evidence="4" id="KW-0677">Repeat</keyword>
<accession>A0A423F724</accession>
<feature type="domain" description="Peptidase M10 serralysin C-terminal" evidence="6">
    <location>
        <begin position="1"/>
        <end position="134"/>
    </location>
</feature>
<evidence type="ECO:0000256" key="2">
    <source>
        <dbReference type="ARBA" id="ARBA00004613"/>
    </source>
</evidence>
<gene>
    <name evidence="7" type="ORF">BK648_10720</name>
</gene>
<dbReference type="Proteomes" id="UP000284656">
    <property type="component" value="Unassembled WGS sequence"/>
</dbReference>
<dbReference type="AlphaFoldDB" id="A0A423F724"/>
<protein>
    <recommendedName>
        <fullName evidence="6">Peptidase M10 serralysin C-terminal domain-containing protein</fullName>
    </recommendedName>
</protein>
<evidence type="ECO:0000313" key="8">
    <source>
        <dbReference type="Proteomes" id="UP000284656"/>
    </source>
</evidence>
<name>A0A423F724_9PSED</name>
<evidence type="ECO:0000259" key="6">
    <source>
        <dbReference type="Pfam" id="PF08548"/>
    </source>
</evidence>